<organism evidence="1 2">
    <name type="scientific">Humicola insolens</name>
    <name type="common">Soft-rot fungus</name>
    <dbReference type="NCBI Taxonomy" id="85995"/>
    <lineage>
        <taxon>Eukaryota</taxon>
        <taxon>Fungi</taxon>
        <taxon>Dikarya</taxon>
        <taxon>Ascomycota</taxon>
        <taxon>Pezizomycotina</taxon>
        <taxon>Sordariomycetes</taxon>
        <taxon>Sordariomycetidae</taxon>
        <taxon>Sordariales</taxon>
        <taxon>Chaetomiaceae</taxon>
        <taxon>Mycothermus</taxon>
    </lineage>
</organism>
<dbReference type="EMBL" id="JAZGSY010000093">
    <property type="protein sequence ID" value="KAL1840950.1"/>
    <property type="molecule type" value="Genomic_DNA"/>
</dbReference>
<keyword evidence="2" id="KW-1185">Reference proteome</keyword>
<proteinExistence type="predicted"/>
<reference evidence="1 2" key="1">
    <citation type="journal article" date="2024" name="Commun. Biol.">
        <title>Comparative genomic analysis of thermophilic fungi reveals convergent evolutionary adaptations and gene losses.</title>
        <authorList>
            <person name="Steindorff A.S."/>
            <person name="Aguilar-Pontes M.V."/>
            <person name="Robinson A.J."/>
            <person name="Andreopoulos B."/>
            <person name="LaButti K."/>
            <person name="Kuo A."/>
            <person name="Mondo S."/>
            <person name="Riley R."/>
            <person name="Otillar R."/>
            <person name="Haridas S."/>
            <person name="Lipzen A."/>
            <person name="Grimwood J."/>
            <person name="Schmutz J."/>
            <person name="Clum A."/>
            <person name="Reid I.D."/>
            <person name="Moisan M.C."/>
            <person name="Butler G."/>
            <person name="Nguyen T.T.M."/>
            <person name="Dewar K."/>
            <person name="Conant G."/>
            <person name="Drula E."/>
            <person name="Henrissat B."/>
            <person name="Hansel C."/>
            <person name="Singer S."/>
            <person name="Hutchinson M.I."/>
            <person name="de Vries R.P."/>
            <person name="Natvig D.O."/>
            <person name="Powell A.J."/>
            <person name="Tsang A."/>
            <person name="Grigoriev I.V."/>
        </authorList>
    </citation>
    <scope>NUCLEOTIDE SEQUENCE [LARGE SCALE GENOMIC DNA]</scope>
    <source>
        <strain evidence="1 2">CBS 620.91</strain>
    </source>
</reference>
<comment type="caution">
    <text evidence="1">The sequence shown here is derived from an EMBL/GenBank/DDBJ whole genome shotgun (WGS) entry which is preliminary data.</text>
</comment>
<accession>A0ABR3VGK6</accession>
<evidence type="ECO:0000313" key="1">
    <source>
        <dbReference type="EMBL" id="KAL1840950.1"/>
    </source>
</evidence>
<sequence>MCSKILIYCHNSSCTNEVGVLYEECSDAREGRCLFGQFELGLMELEKGSAAKLAGMGSIWGGSDEGFGSV</sequence>
<dbReference type="Proteomes" id="UP001583172">
    <property type="component" value="Unassembled WGS sequence"/>
</dbReference>
<name>A0ABR3VGK6_HUMIN</name>
<gene>
    <name evidence="1" type="ORF">VTJ49DRAFT_7609</name>
</gene>
<evidence type="ECO:0000313" key="2">
    <source>
        <dbReference type="Proteomes" id="UP001583172"/>
    </source>
</evidence>
<protein>
    <submittedName>
        <fullName evidence="1">Uncharacterized protein</fullName>
    </submittedName>
</protein>